<dbReference type="GO" id="GO:0004631">
    <property type="term" value="F:phosphomevalonate kinase activity"/>
    <property type="evidence" value="ECO:0007669"/>
    <property type="project" value="UniProtKB-EC"/>
</dbReference>
<dbReference type="Pfam" id="PF00288">
    <property type="entry name" value="GHMP_kinases_N"/>
    <property type="match status" value="1"/>
</dbReference>
<evidence type="ECO:0000313" key="10">
    <source>
        <dbReference type="Proteomes" id="UP000184128"/>
    </source>
</evidence>
<feature type="domain" description="GHMP kinase N-terminal" evidence="7">
    <location>
        <begin position="80"/>
        <end position="174"/>
    </location>
</feature>
<dbReference type="InterPro" id="IPR014721">
    <property type="entry name" value="Ribsml_uS5_D2-typ_fold_subgr"/>
</dbReference>
<evidence type="ECO:0000313" key="9">
    <source>
        <dbReference type="EMBL" id="SHE85215.1"/>
    </source>
</evidence>
<dbReference type="EC" id="2.7.4.2" evidence="2"/>
<organism evidence="9 10">
    <name type="scientific">Atopostipes suicloacalis DSM 15692</name>
    <dbReference type="NCBI Taxonomy" id="1121025"/>
    <lineage>
        <taxon>Bacteria</taxon>
        <taxon>Bacillati</taxon>
        <taxon>Bacillota</taxon>
        <taxon>Bacilli</taxon>
        <taxon>Lactobacillales</taxon>
        <taxon>Carnobacteriaceae</taxon>
        <taxon>Atopostipes</taxon>
    </lineage>
</organism>
<evidence type="ECO:0000256" key="2">
    <source>
        <dbReference type="ARBA" id="ARBA00012958"/>
    </source>
</evidence>
<evidence type="ECO:0000256" key="5">
    <source>
        <dbReference type="ARBA" id="ARBA00022777"/>
    </source>
</evidence>
<sequence length="362" mass="40418">MKNIQVKVPGKLYVAGEYAVVEPGYSAIVTTVDLFLHLKIFECIEKRGSIFSKDFTAQPLWWNRVNDKVQLEHPSSAMKYILAAIHTVEDYVQELEIPLRFYHIEVNSELDSQSGQKFGLGSSGAVTVAIVRGLLRFYEIEAHDLLVYKLSVLAQLHLSVNSSFGDLAAITYTGWIKYTSFDRPTVLAMLREMTVKEIAETTWPSLDIQRLNVASDVHLLIGWTGSPASSNDLVGNVQKRKQQSEKQYQHFLNESKVNVDLLLEALKTNDSQKIKEAVERNRQALLKMGQQTNVLIETPQLTKLCDIAKTYGGIAKTSGAGGGDSGIAFVFDHKTALQIIEAWKNIGITNLPLSIYDKESIN</sequence>
<dbReference type="InterPro" id="IPR020568">
    <property type="entry name" value="Ribosomal_Su5_D2-typ_SF"/>
</dbReference>
<dbReference type="NCBIfam" id="TIGR01220">
    <property type="entry name" value="Pmev_kin_Gr_pos"/>
    <property type="match status" value="1"/>
</dbReference>
<dbReference type="PANTHER" id="PTHR31814:SF2">
    <property type="entry name" value="PHOSPHOMEVALONATE KINASE"/>
    <property type="match status" value="1"/>
</dbReference>
<dbReference type="AlphaFoldDB" id="A0A1M4WVI9"/>
<dbReference type="Gene3D" id="3.30.230.10">
    <property type="match status" value="1"/>
</dbReference>
<evidence type="ECO:0000256" key="1">
    <source>
        <dbReference type="ARBA" id="ARBA00005017"/>
    </source>
</evidence>
<dbReference type="GO" id="GO:0019287">
    <property type="term" value="P:isopentenyl diphosphate biosynthetic process, mevalonate pathway"/>
    <property type="evidence" value="ECO:0007669"/>
    <property type="project" value="UniProtKB-UniPathway"/>
</dbReference>
<dbReference type="InterPro" id="IPR013750">
    <property type="entry name" value="GHMP_kinase_C_dom"/>
</dbReference>
<evidence type="ECO:0000259" key="7">
    <source>
        <dbReference type="Pfam" id="PF00288"/>
    </source>
</evidence>
<dbReference type="Gene3D" id="3.30.70.890">
    <property type="entry name" value="GHMP kinase, C-terminal domain"/>
    <property type="match status" value="1"/>
</dbReference>
<dbReference type="OrthoDB" id="1522677at2"/>
<dbReference type="InterPro" id="IPR006204">
    <property type="entry name" value="GHMP_kinase_N_dom"/>
</dbReference>
<name>A0A1M4WVI9_9LACT</name>
<protein>
    <recommendedName>
        <fullName evidence="2">phosphomevalonate kinase</fullName>
        <ecNumber evidence="2">2.7.4.2</ecNumber>
    </recommendedName>
</protein>
<dbReference type="SUPFAM" id="SSF55060">
    <property type="entry name" value="GHMP Kinase, C-terminal domain"/>
    <property type="match status" value="1"/>
</dbReference>
<keyword evidence="5 9" id="KW-0418">Kinase</keyword>
<gene>
    <name evidence="9" type="ORF">SAMN02745249_01292</name>
</gene>
<evidence type="ECO:0000256" key="6">
    <source>
        <dbReference type="ARBA" id="ARBA00022840"/>
    </source>
</evidence>
<dbReference type="PANTHER" id="PTHR31814">
    <property type="match status" value="1"/>
</dbReference>
<reference evidence="9 10" key="1">
    <citation type="submission" date="2016-11" db="EMBL/GenBank/DDBJ databases">
        <authorList>
            <person name="Jaros S."/>
            <person name="Januszkiewicz K."/>
            <person name="Wedrychowicz H."/>
        </authorList>
    </citation>
    <scope>NUCLEOTIDE SEQUENCE [LARGE SCALE GENOMIC DNA]</scope>
    <source>
        <strain evidence="9 10">DSM 15692</strain>
    </source>
</reference>
<evidence type="ECO:0000256" key="3">
    <source>
        <dbReference type="ARBA" id="ARBA00022679"/>
    </source>
</evidence>
<dbReference type="Pfam" id="PF08544">
    <property type="entry name" value="GHMP_kinases_C"/>
    <property type="match status" value="1"/>
</dbReference>
<proteinExistence type="predicted"/>
<keyword evidence="3" id="KW-0808">Transferase</keyword>
<accession>A0A1M4WVI9</accession>
<dbReference type="Proteomes" id="UP000184128">
    <property type="component" value="Unassembled WGS sequence"/>
</dbReference>
<comment type="pathway">
    <text evidence="1">Isoprenoid biosynthesis; isopentenyl diphosphate biosynthesis via mevalonate pathway; isopentenyl diphosphate from (R)-mevalonate: step 2/3.</text>
</comment>
<evidence type="ECO:0000256" key="4">
    <source>
        <dbReference type="ARBA" id="ARBA00022741"/>
    </source>
</evidence>
<dbReference type="STRING" id="1121025.SAMN02745249_01292"/>
<dbReference type="RefSeq" id="WP_159431728.1">
    <property type="nucleotide sequence ID" value="NZ_FQUF01000017.1"/>
</dbReference>
<keyword evidence="6" id="KW-0067">ATP-binding</keyword>
<dbReference type="SUPFAM" id="SSF54211">
    <property type="entry name" value="Ribosomal protein S5 domain 2-like"/>
    <property type="match status" value="1"/>
</dbReference>
<dbReference type="UniPathway" id="UPA00057">
    <property type="reaction ID" value="UER00099"/>
</dbReference>
<keyword evidence="10" id="KW-1185">Reference proteome</keyword>
<dbReference type="InterPro" id="IPR036554">
    <property type="entry name" value="GHMP_kinase_C_sf"/>
</dbReference>
<evidence type="ECO:0000259" key="8">
    <source>
        <dbReference type="Pfam" id="PF08544"/>
    </source>
</evidence>
<dbReference type="InterPro" id="IPR005917">
    <property type="entry name" value="Pmev_kinase_bact"/>
</dbReference>
<keyword evidence="4" id="KW-0547">Nucleotide-binding</keyword>
<dbReference type="GO" id="GO:0005524">
    <property type="term" value="F:ATP binding"/>
    <property type="evidence" value="ECO:0007669"/>
    <property type="project" value="UniProtKB-KW"/>
</dbReference>
<dbReference type="InterPro" id="IPR035102">
    <property type="entry name" value="Phosphomevalonate_kinase"/>
</dbReference>
<feature type="domain" description="GHMP kinase C-terminal" evidence="8">
    <location>
        <begin position="262"/>
        <end position="345"/>
    </location>
</feature>
<dbReference type="EMBL" id="FQUF01000017">
    <property type="protein sequence ID" value="SHE85215.1"/>
    <property type="molecule type" value="Genomic_DNA"/>
</dbReference>